<evidence type="ECO:0000313" key="7">
    <source>
        <dbReference type="Proteomes" id="UP000291343"/>
    </source>
</evidence>
<dbReference type="Proteomes" id="UP000291343">
    <property type="component" value="Unassembled WGS sequence"/>
</dbReference>
<dbReference type="InterPro" id="IPR036259">
    <property type="entry name" value="MFS_trans_sf"/>
</dbReference>
<keyword evidence="2 5" id="KW-0812">Transmembrane</keyword>
<name>A0A482WPG0_LAOST</name>
<feature type="transmembrane region" description="Helical" evidence="5">
    <location>
        <begin position="134"/>
        <end position="153"/>
    </location>
</feature>
<dbReference type="GO" id="GO:0016020">
    <property type="term" value="C:membrane"/>
    <property type="evidence" value="ECO:0007669"/>
    <property type="project" value="UniProtKB-SubCell"/>
</dbReference>
<reference evidence="6 7" key="1">
    <citation type="journal article" date="2017" name="Gigascience">
        <title>Genome sequence of the small brown planthopper, Laodelphax striatellus.</title>
        <authorList>
            <person name="Zhu J."/>
            <person name="Jiang F."/>
            <person name="Wang X."/>
            <person name="Yang P."/>
            <person name="Bao Y."/>
            <person name="Zhao W."/>
            <person name="Wang W."/>
            <person name="Lu H."/>
            <person name="Wang Q."/>
            <person name="Cui N."/>
            <person name="Li J."/>
            <person name="Chen X."/>
            <person name="Luo L."/>
            <person name="Yu J."/>
            <person name="Kang L."/>
            <person name="Cui F."/>
        </authorList>
    </citation>
    <scope>NUCLEOTIDE SEQUENCE [LARGE SCALE GENOMIC DNA]</scope>
    <source>
        <strain evidence="6">Lst14</strain>
    </source>
</reference>
<dbReference type="InParanoid" id="A0A482WPG0"/>
<proteinExistence type="predicted"/>
<keyword evidence="3 5" id="KW-1133">Transmembrane helix</keyword>
<feature type="transmembrane region" description="Helical" evidence="5">
    <location>
        <begin position="73"/>
        <end position="89"/>
    </location>
</feature>
<evidence type="ECO:0000256" key="5">
    <source>
        <dbReference type="SAM" id="Phobius"/>
    </source>
</evidence>
<evidence type="ECO:0000256" key="3">
    <source>
        <dbReference type="ARBA" id="ARBA00022989"/>
    </source>
</evidence>
<dbReference type="Gene3D" id="1.20.1250.20">
    <property type="entry name" value="MFS general substrate transporter like domains"/>
    <property type="match status" value="1"/>
</dbReference>
<evidence type="ECO:0008006" key="8">
    <source>
        <dbReference type="Google" id="ProtNLM"/>
    </source>
</evidence>
<protein>
    <recommendedName>
        <fullName evidence="8">Major facilitator superfamily (MFS) profile domain-containing protein</fullName>
    </recommendedName>
</protein>
<gene>
    <name evidence="6" type="ORF">LSTR_LSTR015902</name>
</gene>
<evidence type="ECO:0000256" key="2">
    <source>
        <dbReference type="ARBA" id="ARBA00022692"/>
    </source>
</evidence>
<evidence type="ECO:0000313" key="6">
    <source>
        <dbReference type="EMBL" id="RZF35467.1"/>
    </source>
</evidence>
<dbReference type="PANTHER" id="PTHR23507:SF1">
    <property type="entry name" value="FI18259P1-RELATED"/>
    <property type="match status" value="1"/>
</dbReference>
<evidence type="ECO:0000256" key="1">
    <source>
        <dbReference type="ARBA" id="ARBA00004141"/>
    </source>
</evidence>
<dbReference type="AlphaFoldDB" id="A0A482WPG0"/>
<evidence type="ECO:0000256" key="4">
    <source>
        <dbReference type="ARBA" id="ARBA00023136"/>
    </source>
</evidence>
<comment type="subcellular location">
    <subcellularLocation>
        <location evidence="1">Membrane</location>
        <topology evidence="1">Multi-pass membrane protein</topology>
    </subcellularLocation>
</comment>
<dbReference type="EMBL" id="QKKF02028176">
    <property type="protein sequence ID" value="RZF35467.1"/>
    <property type="molecule type" value="Genomic_DNA"/>
</dbReference>
<dbReference type="SMR" id="A0A482WPG0"/>
<sequence length="174" mass="19651">MFASWRHMLKNVTVEPMLLVYFMTVAMSQTAGLNLLLQKACHPNEAPKGVDIECWDEAAAQDMVTKINTWKPILQNLVPVLFVVFAGPWSDSHGRRRPLMFLPIVGQVLTDLGILLNIYYWTWPPEVTAVFECIFYGITGGKACLFIGVISYISDITSNQQRTARLGEFSFVFT</sequence>
<accession>A0A482WPG0</accession>
<dbReference type="SUPFAM" id="SSF103473">
    <property type="entry name" value="MFS general substrate transporter"/>
    <property type="match status" value="1"/>
</dbReference>
<feature type="transmembrane region" description="Helical" evidence="5">
    <location>
        <begin position="12"/>
        <end position="37"/>
    </location>
</feature>
<keyword evidence="4 5" id="KW-0472">Membrane</keyword>
<keyword evidence="7" id="KW-1185">Reference proteome</keyword>
<feature type="transmembrane region" description="Helical" evidence="5">
    <location>
        <begin position="101"/>
        <end position="122"/>
    </location>
</feature>
<organism evidence="6 7">
    <name type="scientific">Laodelphax striatellus</name>
    <name type="common">Small brown planthopper</name>
    <name type="synonym">Delphax striatella</name>
    <dbReference type="NCBI Taxonomy" id="195883"/>
    <lineage>
        <taxon>Eukaryota</taxon>
        <taxon>Metazoa</taxon>
        <taxon>Ecdysozoa</taxon>
        <taxon>Arthropoda</taxon>
        <taxon>Hexapoda</taxon>
        <taxon>Insecta</taxon>
        <taxon>Pterygota</taxon>
        <taxon>Neoptera</taxon>
        <taxon>Paraneoptera</taxon>
        <taxon>Hemiptera</taxon>
        <taxon>Auchenorrhyncha</taxon>
        <taxon>Fulgoroidea</taxon>
        <taxon>Delphacidae</taxon>
        <taxon>Criomorphinae</taxon>
        <taxon>Laodelphax</taxon>
    </lineage>
</organism>
<comment type="caution">
    <text evidence="6">The sequence shown here is derived from an EMBL/GenBank/DDBJ whole genome shotgun (WGS) entry which is preliminary data.</text>
</comment>
<dbReference type="GO" id="GO:0022857">
    <property type="term" value="F:transmembrane transporter activity"/>
    <property type="evidence" value="ECO:0007669"/>
    <property type="project" value="TreeGrafter"/>
</dbReference>
<dbReference type="OrthoDB" id="419734at2759"/>
<dbReference type="PANTHER" id="PTHR23507">
    <property type="entry name" value="ZGC:174356"/>
    <property type="match status" value="1"/>
</dbReference>